<proteinExistence type="predicted"/>
<feature type="transmembrane region" description="Helical" evidence="9">
    <location>
        <begin position="891"/>
        <end position="913"/>
    </location>
</feature>
<evidence type="ECO:0000256" key="3">
    <source>
        <dbReference type="ARBA" id="ARBA00022553"/>
    </source>
</evidence>
<dbReference type="Gene3D" id="3.30.565.10">
    <property type="entry name" value="Histidine kinase-like ATPase, C-terminal domain"/>
    <property type="match status" value="1"/>
</dbReference>
<keyword evidence="9" id="KW-1133">Transmembrane helix</keyword>
<evidence type="ECO:0000256" key="4">
    <source>
        <dbReference type="ARBA" id="ARBA00022679"/>
    </source>
</evidence>
<dbReference type="Pfam" id="PF00672">
    <property type="entry name" value="HAMP"/>
    <property type="match status" value="1"/>
</dbReference>
<accession>A0A3B0UW15</accession>
<dbReference type="PRINTS" id="PR00344">
    <property type="entry name" value="BCTRLSENSOR"/>
</dbReference>
<dbReference type="SMART" id="SM00388">
    <property type="entry name" value="HisKA"/>
    <property type="match status" value="1"/>
</dbReference>
<feature type="transmembrane region" description="Helical" evidence="9">
    <location>
        <begin position="364"/>
        <end position="383"/>
    </location>
</feature>
<dbReference type="SUPFAM" id="SSF47384">
    <property type="entry name" value="Homodimeric domain of signal transducing histidine kinase"/>
    <property type="match status" value="1"/>
</dbReference>
<keyword evidence="3" id="KW-0597">Phosphoprotein</keyword>
<dbReference type="CDD" id="cd00075">
    <property type="entry name" value="HATPase"/>
    <property type="match status" value="1"/>
</dbReference>
<keyword evidence="5" id="KW-0547">Nucleotide-binding</keyword>
<reference evidence="12" key="1">
    <citation type="submission" date="2018-06" db="EMBL/GenBank/DDBJ databases">
        <authorList>
            <person name="Zhirakovskaya E."/>
        </authorList>
    </citation>
    <scope>NUCLEOTIDE SEQUENCE</scope>
</reference>
<keyword evidence="8" id="KW-0902">Two-component regulatory system</keyword>
<evidence type="ECO:0000256" key="6">
    <source>
        <dbReference type="ARBA" id="ARBA00022777"/>
    </source>
</evidence>
<feature type="domain" description="HAMP" evidence="11">
    <location>
        <begin position="911"/>
        <end position="963"/>
    </location>
</feature>
<feature type="transmembrane region" description="Helical" evidence="9">
    <location>
        <begin position="720"/>
        <end position="741"/>
    </location>
</feature>
<dbReference type="EC" id="2.7.13.3" evidence="2"/>
<dbReference type="GO" id="GO:0005524">
    <property type="term" value="F:ATP binding"/>
    <property type="evidence" value="ECO:0007669"/>
    <property type="project" value="UniProtKB-KW"/>
</dbReference>
<dbReference type="SMART" id="SM00304">
    <property type="entry name" value="HAMP"/>
    <property type="match status" value="1"/>
</dbReference>
<dbReference type="CDD" id="cd00082">
    <property type="entry name" value="HisKA"/>
    <property type="match status" value="1"/>
</dbReference>
<feature type="domain" description="Histidine kinase" evidence="10">
    <location>
        <begin position="980"/>
        <end position="1191"/>
    </location>
</feature>
<protein>
    <recommendedName>
        <fullName evidence="2">histidine kinase</fullName>
        <ecNumber evidence="2">2.7.13.3</ecNumber>
    </recommendedName>
</protein>
<dbReference type="SUPFAM" id="SSF55874">
    <property type="entry name" value="ATPase domain of HSP90 chaperone/DNA topoisomerase II/histidine kinase"/>
    <property type="match status" value="1"/>
</dbReference>
<feature type="transmembrane region" description="Helical" evidence="9">
    <location>
        <begin position="291"/>
        <end position="311"/>
    </location>
</feature>
<evidence type="ECO:0000259" key="10">
    <source>
        <dbReference type="PROSITE" id="PS50109"/>
    </source>
</evidence>
<dbReference type="GO" id="GO:0016020">
    <property type="term" value="C:membrane"/>
    <property type="evidence" value="ECO:0007669"/>
    <property type="project" value="InterPro"/>
</dbReference>
<dbReference type="SMART" id="SM00387">
    <property type="entry name" value="HATPase_c"/>
    <property type="match status" value="1"/>
</dbReference>
<evidence type="ECO:0000256" key="2">
    <source>
        <dbReference type="ARBA" id="ARBA00012438"/>
    </source>
</evidence>
<dbReference type="InterPro" id="IPR005467">
    <property type="entry name" value="His_kinase_dom"/>
</dbReference>
<dbReference type="Gene3D" id="1.10.287.130">
    <property type="match status" value="1"/>
</dbReference>
<feature type="transmembrane region" description="Helical" evidence="9">
    <location>
        <begin position="261"/>
        <end position="279"/>
    </location>
</feature>
<feature type="transmembrane region" description="Helical" evidence="9">
    <location>
        <begin position="389"/>
        <end position="408"/>
    </location>
</feature>
<keyword evidence="9" id="KW-0472">Membrane</keyword>
<dbReference type="Pfam" id="PF00512">
    <property type="entry name" value="HisKA"/>
    <property type="match status" value="1"/>
</dbReference>
<feature type="transmembrane region" description="Helical" evidence="9">
    <location>
        <begin position="331"/>
        <end position="352"/>
    </location>
</feature>
<dbReference type="InterPro" id="IPR003594">
    <property type="entry name" value="HATPase_dom"/>
</dbReference>
<dbReference type="InterPro" id="IPR004358">
    <property type="entry name" value="Sig_transdc_His_kin-like_C"/>
</dbReference>
<dbReference type="PROSITE" id="PS50109">
    <property type="entry name" value="HIS_KIN"/>
    <property type="match status" value="1"/>
</dbReference>
<dbReference type="InterPro" id="IPR036097">
    <property type="entry name" value="HisK_dim/P_sf"/>
</dbReference>
<evidence type="ECO:0000256" key="8">
    <source>
        <dbReference type="ARBA" id="ARBA00023012"/>
    </source>
</evidence>
<keyword evidence="4" id="KW-0808">Transferase</keyword>
<keyword evidence="7" id="KW-0067">ATP-binding</keyword>
<evidence type="ECO:0000313" key="12">
    <source>
        <dbReference type="EMBL" id="VAW28789.1"/>
    </source>
</evidence>
<dbReference type="Pfam" id="PF02518">
    <property type="entry name" value="HATPase_c"/>
    <property type="match status" value="1"/>
</dbReference>
<dbReference type="InterPro" id="IPR036890">
    <property type="entry name" value="HATPase_C_sf"/>
</dbReference>
<dbReference type="PROSITE" id="PS50885">
    <property type="entry name" value="HAMP"/>
    <property type="match status" value="1"/>
</dbReference>
<evidence type="ECO:0000256" key="1">
    <source>
        <dbReference type="ARBA" id="ARBA00000085"/>
    </source>
</evidence>
<dbReference type="PANTHER" id="PTHR43065:SF46">
    <property type="entry name" value="C4-DICARBOXYLATE TRANSPORT SENSOR PROTEIN DCTB"/>
    <property type="match status" value="1"/>
</dbReference>
<keyword evidence="9" id="KW-0812">Transmembrane</keyword>
<evidence type="ECO:0000256" key="7">
    <source>
        <dbReference type="ARBA" id="ARBA00022840"/>
    </source>
</evidence>
<dbReference type="Gene3D" id="6.10.340.10">
    <property type="match status" value="1"/>
</dbReference>
<dbReference type="InterPro" id="IPR003660">
    <property type="entry name" value="HAMP_dom"/>
</dbReference>
<gene>
    <name evidence="12" type="ORF">MNBD_BACTEROID07-2016</name>
</gene>
<dbReference type="EMBL" id="UOET01000288">
    <property type="protein sequence ID" value="VAW28789.1"/>
    <property type="molecule type" value="Genomic_DNA"/>
</dbReference>
<sequence length="1192" mass="137829">MLYIAGFFLFLSAFYGLRYMVENNYRPETLVKKTRNIIYRLDNQNITSSKKVFGFLQQKKKVTWVYLNTYLADLQANVLVKQGDSIIYWNNNQIPVGQLSSMTNGKVKILFLGNRSYVGLKLVKDGYTVGLFSPLTTKILPFGVKIENHLEKGKNEFLLKELKTTLKIMPGAIPPNMLSLLFFLYTAIILYILIILALLYKIPEKRIAVQYSGLLLFSFFIDLIFIRGIQYYFGFPKVFKNSFWLSGQITNLPGLKTPGDLVLNLVLFCVGLYMLLRYFKTKQTPWSKHILLKLIPIQIALFALPVVLYFITESILQNGSLILFPENVYFSTPGVVRLLLVLLVNLLLYLWIDAFLRFFRQKGISFWQIIATLTLVAILFLLLTQRENTIIFLAYILCLLLMAIIWFLRLSKKPYFHSILTIFLLSLSAAYLLNINEQENRNAHQRFTANMLTQKQDPYLQYLLKDQSKKILSDTNIIQTIASGKEDKEHQISHYLNKKYFHGMLSSYSRQVTLCEPGQQLEIQPDNKVVGCDAFFRQLQGKIVDTSANFELSLVNNTSESIYYIARFHYPDLANGKEGVNLYIEFYTNIIPKGLGYPELLQAAGTGELHLSGYSFAFYERGKLEYKFGDFLYPIDLSDLKKAPVRKFFRKEGYTHYMLPVNNKEVLLVSRLRQTLSGWLLPFSLLFILSGFFLLLYISVKFGKQILETFNYSFSTRLQLTLFSTMLIIFFTLTAIILYYFNTNNQQTISNNLKEKTHSVLIELQHKLSPFGSAALQNKQEIQSYLQKFSMVFFSDINLYDNSGKLVVSSRPEIFSRGLQSRLINPVAYTEIEKKHKLFYLSKEQIQNVEFYSSYAPFILSNGVEAGIINLPYFARQSELQHTYYQMLSNLINLFVITGMLGMLLMIYLSRLLTRPLNILQRKITDVSIERQNEKIEWNRKDEIGKLIEAYNQMVEKLEESARLIKYSAREKAWREMARQIAHEIRNPLTPMKLNVQYLQKVYSAKDPSFDEKFKSVSHSLINQIDTMNEVAGMFSDFSKMKIPLDEKANLIEAITSTTTLFRKSYEITITIDTESDNLEVRASMQDLLRIFNNLLKNAVQSMENVPEKNIRIQILRRQKYAEVRVTDNGKGIDEDDKEHIFQPYFTTKSKGTGLGLAIVKNLLTEMGGEIIFVSDKGLGTTFILKFPLSVE</sequence>
<evidence type="ECO:0000256" key="9">
    <source>
        <dbReference type="SAM" id="Phobius"/>
    </source>
</evidence>
<dbReference type="AlphaFoldDB" id="A0A3B0UW15"/>
<dbReference type="GO" id="GO:0000155">
    <property type="term" value="F:phosphorelay sensor kinase activity"/>
    <property type="evidence" value="ECO:0007669"/>
    <property type="project" value="InterPro"/>
</dbReference>
<feature type="transmembrane region" description="Helical" evidence="9">
    <location>
        <begin position="679"/>
        <end position="700"/>
    </location>
</feature>
<dbReference type="PANTHER" id="PTHR43065">
    <property type="entry name" value="SENSOR HISTIDINE KINASE"/>
    <property type="match status" value="1"/>
</dbReference>
<feature type="transmembrane region" description="Helical" evidence="9">
    <location>
        <begin position="211"/>
        <end position="233"/>
    </location>
</feature>
<dbReference type="InterPro" id="IPR003661">
    <property type="entry name" value="HisK_dim/P_dom"/>
</dbReference>
<dbReference type="CDD" id="cd06225">
    <property type="entry name" value="HAMP"/>
    <property type="match status" value="1"/>
</dbReference>
<organism evidence="12">
    <name type="scientific">hydrothermal vent metagenome</name>
    <dbReference type="NCBI Taxonomy" id="652676"/>
    <lineage>
        <taxon>unclassified sequences</taxon>
        <taxon>metagenomes</taxon>
        <taxon>ecological metagenomes</taxon>
    </lineage>
</organism>
<comment type="catalytic activity">
    <reaction evidence="1">
        <text>ATP + protein L-histidine = ADP + protein N-phospho-L-histidine.</text>
        <dbReference type="EC" id="2.7.13.3"/>
    </reaction>
</comment>
<keyword evidence="6" id="KW-0418">Kinase</keyword>
<evidence type="ECO:0000256" key="5">
    <source>
        <dbReference type="ARBA" id="ARBA00022741"/>
    </source>
</evidence>
<evidence type="ECO:0000259" key="11">
    <source>
        <dbReference type="PROSITE" id="PS50885"/>
    </source>
</evidence>
<name>A0A3B0UW15_9ZZZZ</name>
<feature type="transmembrane region" description="Helical" evidence="9">
    <location>
        <begin position="177"/>
        <end position="199"/>
    </location>
</feature>
<dbReference type="SUPFAM" id="SSF158472">
    <property type="entry name" value="HAMP domain-like"/>
    <property type="match status" value="1"/>
</dbReference>